<dbReference type="Proteomes" id="UP000224634">
    <property type="component" value="Unassembled WGS sequence"/>
</dbReference>
<reference evidence="2 3" key="1">
    <citation type="submission" date="2017-10" db="EMBL/GenBank/DDBJ databases">
        <title>Comparative genomics in systemic dimorphic fungi from Ajellomycetaceae.</title>
        <authorList>
            <person name="Munoz J.F."/>
            <person name="Mcewen J.G."/>
            <person name="Clay O.K."/>
            <person name="Cuomo C.A."/>
        </authorList>
    </citation>
    <scope>NUCLEOTIDE SEQUENCE [LARGE SCALE GENOMIC DNA]</scope>
    <source>
        <strain evidence="2 3">UAMH7299</strain>
    </source>
</reference>
<feature type="compositionally biased region" description="Polar residues" evidence="1">
    <location>
        <begin position="158"/>
        <end position="171"/>
    </location>
</feature>
<keyword evidence="3" id="KW-1185">Reference proteome</keyword>
<comment type="caution">
    <text evidence="2">The sequence shown here is derived from an EMBL/GenBank/DDBJ whole genome shotgun (WGS) entry which is preliminary data.</text>
</comment>
<feature type="compositionally biased region" description="Basic and acidic residues" evidence="1">
    <location>
        <begin position="173"/>
        <end position="187"/>
    </location>
</feature>
<proteinExistence type="predicted"/>
<sequence length="723" mass="80251">MDRYRYMDSTNQVEINTNYIDYSANQYPNPTLSIANPPGPVSTSPIVYDERYSYQNLTGEHLLAPYPPTIPTIPTTARTPDNVAGSPLLQPLLLPGRQANSRVEQNNSQFHASLVPKRQVIIHHPDAPSPRTPRVDDSGSHHHHHEGWSPVASFSPEIPTSANSPLSSPSTPREYRFVPENPADRGSHPNKSRYRVRPDDQYARQQSERMALNKRLLKEVGGACIRCSKTRKGCEHSKVCAACSQRQALCIRSHDQFWLYATPNILCDEDGQPSKGGRDLALQNAKDLTFTRADSLVPNLYSKLPAQMLPASVVFEIRSDHFEGSRLIGLDLSLLETPLGDRLSKDKGDDLTKTLLSFIPKPAVTGQCCTADSCDLLPLATKMLRLLGSVFSLARSELHAQPGRLPLARVALTFVFVLLAKNIAQLSGRFAYALMSKLRQNYSHVSGKEGGCTAVCLYHRIICGLRDFQQEGTMSEIFSDMTAQIDDTCSLLEFCLTSGCVGRRPLSNTEKKKADAFWSSFEQRIPHIPVFDSIQLSFYPHDENKDKPPVPTVASQQFSPFGSQDHITVSRLLSSDLDNHFPFSMSSDHVSSPPTVEPMAMQHNPEPPEPTSLRKMASWLDPAYSGDVHGGEHPGTATLDTHNLSHETLVPSDSRASTQIASLPGSPDVTNDPKTLADDFFDWPKFDRDQETLNHQAVYGVAKRTIPFDDFSAARETKKRMLN</sequence>
<gene>
    <name evidence="2" type="ORF">AJ80_00954</name>
</gene>
<feature type="region of interest" description="Disordered" evidence="1">
    <location>
        <begin position="586"/>
        <end position="611"/>
    </location>
</feature>
<dbReference type="OrthoDB" id="4227365at2759"/>
<dbReference type="AlphaFoldDB" id="A0A2B7YT77"/>
<evidence type="ECO:0008006" key="4">
    <source>
        <dbReference type="Google" id="ProtNLM"/>
    </source>
</evidence>
<feature type="region of interest" description="Disordered" evidence="1">
    <location>
        <begin position="123"/>
        <end position="206"/>
    </location>
</feature>
<accession>A0A2B7YT77</accession>
<protein>
    <recommendedName>
        <fullName evidence="4">Zn(2)-C6 fungal-type domain-containing protein</fullName>
    </recommendedName>
</protein>
<evidence type="ECO:0000256" key="1">
    <source>
        <dbReference type="SAM" id="MobiDB-lite"/>
    </source>
</evidence>
<name>A0A2B7YT77_POLH7</name>
<dbReference type="EMBL" id="PDNA01000008">
    <property type="protein sequence ID" value="PGH27244.1"/>
    <property type="molecule type" value="Genomic_DNA"/>
</dbReference>
<feature type="region of interest" description="Disordered" evidence="1">
    <location>
        <begin position="650"/>
        <end position="673"/>
    </location>
</feature>
<organism evidence="2 3">
    <name type="scientific">Polytolypa hystricis (strain UAMH7299)</name>
    <dbReference type="NCBI Taxonomy" id="1447883"/>
    <lineage>
        <taxon>Eukaryota</taxon>
        <taxon>Fungi</taxon>
        <taxon>Dikarya</taxon>
        <taxon>Ascomycota</taxon>
        <taxon>Pezizomycotina</taxon>
        <taxon>Eurotiomycetes</taxon>
        <taxon>Eurotiomycetidae</taxon>
        <taxon>Onygenales</taxon>
        <taxon>Onygenales incertae sedis</taxon>
        <taxon>Polytolypa</taxon>
    </lineage>
</organism>
<evidence type="ECO:0000313" key="3">
    <source>
        <dbReference type="Proteomes" id="UP000224634"/>
    </source>
</evidence>
<evidence type="ECO:0000313" key="2">
    <source>
        <dbReference type="EMBL" id="PGH27244.1"/>
    </source>
</evidence>